<feature type="transmembrane region" description="Helical" evidence="1">
    <location>
        <begin position="5"/>
        <end position="23"/>
    </location>
</feature>
<comment type="caution">
    <text evidence="2">The sequence shown here is derived from an EMBL/GenBank/DDBJ whole genome shotgun (WGS) entry which is preliminary data.</text>
</comment>
<feature type="transmembrane region" description="Helical" evidence="1">
    <location>
        <begin position="86"/>
        <end position="109"/>
    </location>
</feature>
<evidence type="ECO:0000256" key="1">
    <source>
        <dbReference type="SAM" id="Phobius"/>
    </source>
</evidence>
<organism evidence="2 3">
    <name type="scientific">Rhodobium orientis</name>
    <dbReference type="NCBI Taxonomy" id="34017"/>
    <lineage>
        <taxon>Bacteria</taxon>
        <taxon>Pseudomonadati</taxon>
        <taxon>Pseudomonadota</taxon>
        <taxon>Alphaproteobacteria</taxon>
        <taxon>Hyphomicrobiales</taxon>
        <taxon>Rhodobiaceae</taxon>
        <taxon>Rhodobium</taxon>
    </lineage>
</organism>
<keyword evidence="1" id="KW-1133">Transmembrane helix</keyword>
<keyword evidence="3" id="KW-1185">Reference proteome</keyword>
<accession>A0A327JPZ5</accession>
<keyword evidence="1" id="KW-0812">Transmembrane</keyword>
<protein>
    <submittedName>
        <fullName evidence="2">Malonate transporter subunit MadL</fullName>
    </submittedName>
</protein>
<dbReference type="OrthoDB" id="286752at2"/>
<reference evidence="2 3" key="1">
    <citation type="submission" date="2017-07" db="EMBL/GenBank/DDBJ databases">
        <title>Draft Genome Sequences of Select Purple Nonsulfur Bacteria.</title>
        <authorList>
            <person name="Lasarre B."/>
            <person name="Mckinlay J.B."/>
        </authorList>
    </citation>
    <scope>NUCLEOTIDE SEQUENCE [LARGE SCALE GENOMIC DNA]</scope>
    <source>
        <strain evidence="2 3">DSM 11290</strain>
    </source>
</reference>
<feature type="transmembrane region" description="Helical" evidence="1">
    <location>
        <begin position="59"/>
        <end position="80"/>
    </location>
</feature>
<evidence type="ECO:0000313" key="3">
    <source>
        <dbReference type="Proteomes" id="UP000249299"/>
    </source>
</evidence>
<dbReference type="GO" id="GO:0016020">
    <property type="term" value="C:membrane"/>
    <property type="evidence" value="ECO:0007669"/>
    <property type="project" value="InterPro"/>
</dbReference>
<dbReference type="Proteomes" id="UP000249299">
    <property type="component" value="Unassembled WGS sequence"/>
</dbReference>
<dbReference type="RefSeq" id="WP_111433525.1">
    <property type="nucleotide sequence ID" value="NZ_JACIGG010000010.1"/>
</dbReference>
<dbReference type="NCBIfam" id="TIGR00807">
    <property type="entry name" value="malonate_madL"/>
    <property type="match status" value="1"/>
</dbReference>
<feature type="transmembrane region" description="Helical" evidence="1">
    <location>
        <begin position="29"/>
        <end position="47"/>
    </location>
</feature>
<proteinExistence type="predicted"/>
<gene>
    <name evidence="2" type="primary">madL</name>
    <name evidence="2" type="ORF">CH339_06520</name>
</gene>
<sequence>MVIYGVALMGGCMIVGTFLGYLLGNLVGINANVGGVGIAMVLLVIVSRKLMDKDQLSKLAQDGILFWSAMYIPIVVAMAARQNVVAAVNAGALAFIAGLGAVFAGFLLIRPITALSPKSTLDEDDNAAEAKAPKGAK</sequence>
<dbReference type="AlphaFoldDB" id="A0A327JPZ5"/>
<name>A0A327JPZ5_9HYPH</name>
<dbReference type="EMBL" id="NPEV01000009">
    <property type="protein sequence ID" value="RAI28530.1"/>
    <property type="molecule type" value="Genomic_DNA"/>
</dbReference>
<evidence type="ECO:0000313" key="2">
    <source>
        <dbReference type="EMBL" id="RAI28530.1"/>
    </source>
</evidence>
<dbReference type="InterPro" id="IPR004690">
    <property type="entry name" value="Maln_transptMadL"/>
</dbReference>
<dbReference type="Pfam" id="PF03817">
    <property type="entry name" value="MadL"/>
    <property type="match status" value="1"/>
</dbReference>
<keyword evidence="1" id="KW-0472">Membrane</keyword>